<gene>
    <name evidence="2" type="ORF">HH308_11170</name>
</gene>
<dbReference type="EMBL" id="JABBNB010000009">
    <property type="protein sequence ID" value="NMO01774.1"/>
    <property type="molecule type" value="Genomic_DNA"/>
</dbReference>
<dbReference type="AlphaFoldDB" id="A0A848KS36"/>
<accession>A0A848KS36</accession>
<organism evidence="2 3">
    <name type="scientific">Gordonia asplenii</name>
    <dbReference type="NCBI Taxonomy" id="2725283"/>
    <lineage>
        <taxon>Bacteria</taxon>
        <taxon>Bacillati</taxon>
        <taxon>Actinomycetota</taxon>
        <taxon>Actinomycetes</taxon>
        <taxon>Mycobacteriales</taxon>
        <taxon>Gordoniaceae</taxon>
        <taxon>Gordonia</taxon>
    </lineage>
</organism>
<comment type="caution">
    <text evidence="2">The sequence shown here is derived from an EMBL/GenBank/DDBJ whole genome shotgun (WGS) entry which is preliminary data.</text>
</comment>
<name>A0A848KS36_9ACTN</name>
<feature type="chain" id="PRO_5032810858" evidence="1">
    <location>
        <begin position="28"/>
        <end position="102"/>
    </location>
</feature>
<reference evidence="2 3" key="1">
    <citation type="submission" date="2020-04" db="EMBL/GenBank/DDBJ databases">
        <title>Gordonia sp. nov. TBRC 11910.</title>
        <authorList>
            <person name="Suriyachadkun C."/>
        </authorList>
    </citation>
    <scope>NUCLEOTIDE SEQUENCE [LARGE SCALE GENOMIC DNA]</scope>
    <source>
        <strain evidence="2 3">TBRC 11910</strain>
    </source>
</reference>
<sequence>MKKLIKIASTVAAAAAIAVAGEGVSNAAQGGVTGVPPHAWFKVARSELVNWNTQAACTSTGVSRWNCAPLAAAVDRERARNPRANGYWSEFFVNGSTRSGTW</sequence>
<evidence type="ECO:0000256" key="1">
    <source>
        <dbReference type="SAM" id="SignalP"/>
    </source>
</evidence>
<keyword evidence="1" id="KW-0732">Signal</keyword>
<dbReference type="RefSeq" id="WP_170194271.1">
    <property type="nucleotide sequence ID" value="NZ_JABBNB010000009.1"/>
</dbReference>
<feature type="signal peptide" evidence="1">
    <location>
        <begin position="1"/>
        <end position="27"/>
    </location>
</feature>
<proteinExistence type="predicted"/>
<evidence type="ECO:0000313" key="2">
    <source>
        <dbReference type="EMBL" id="NMO01774.1"/>
    </source>
</evidence>
<dbReference type="Proteomes" id="UP000550729">
    <property type="component" value="Unassembled WGS sequence"/>
</dbReference>
<protein>
    <submittedName>
        <fullName evidence="2">Uncharacterized protein</fullName>
    </submittedName>
</protein>
<evidence type="ECO:0000313" key="3">
    <source>
        <dbReference type="Proteomes" id="UP000550729"/>
    </source>
</evidence>
<keyword evidence="3" id="KW-1185">Reference proteome</keyword>